<evidence type="ECO:0000313" key="3">
    <source>
        <dbReference type="Proteomes" id="UP000198741"/>
    </source>
</evidence>
<keyword evidence="2" id="KW-0808">Transferase</keyword>
<feature type="domain" description="Methyltransferase type 11" evidence="1">
    <location>
        <begin position="25"/>
        <end position="104"/>
    </location>
</feature>
<dbReference type="CDD" id="cd02440">
    <property type="entry name" value="AdoMet_MTases"/>
    <property type="match status" value="1"/>
</dbReference>
<keyword evidence="2" id="KW-0489">Methyltransferase</keyword>
<dbReference type="STRING" id="1090615.SAMN04515671_3999"/>
<dbReference type="SUPFAM" id="SSF53335">
    <property type="entry name" value="S-adenosyl-L-methionine-dependent methyltransferases"/>
    <property type="match status" value="1"/>
</dbReference>
<dbReference type="AlphaFoldDB" id="A0A1H0SAU8"/>
<organism evidence="2 3">
    <name type="scientific">Nakamurella panacisegetis</name>
    <dbReference type="NCBI Taxonomy" id="1090615"/>
    <lineage>
        <taxon>Bacteria</taxon>
        <taxon>Bacillati</taxon>
        <taxon>Actinomycetota</taxon>
        <taxon>Actinomycetes</taxon>
        <taxon>Nakamurellales</taxon>
        <taxon>Nakamurellaceae</taxon>
        <taxon>Nakamurella</taxon>
    </lineage>
</organism>
<dbReference type="GO" id="GO:0008757">
    <property type="term" value="F:S-adenosylmethionine-dependent methyltransferase activity"/>
    <property type="evidence" value="ECO:0007669"/>
    <property type="project" value="InterPro"/>
</dbReference>
<dbReference type="Pfam" id="PF08241">
    <property type="entry name" value="Methyltransf_11"/>
    <property type="match status" value="1"/>
</dbReference>
<dbReference type="GO" id="GO:0032259">
    <property type="term" value="P:methylation"/>
    <property type="evidence" value="ECO:0007669"/>
    <property type="project" value="UniProtKB-KW"/>
</dbReference>
<dbReference type="InterPro" id="IPR029063">
    <property type="entry name" value="SAM-dependent_MTases_sf"/>
</dbReference>
<dbReference type="Gene3D" id="3.40.50.150">
    <property type="entry name" value="Vaccinia Virus protein VP39"/>
    <property type="match status" value="1"/>
</dbReference>
<sequence length="169" mass="18624">MSSSEGKGWVKERVEALAGGPLDVVDVGPGVGTYAKLLAGPSVGRIVGIEIFEPYVTTYRLHEYYDEIIIGDVREVELPSTDVVILGDVAEHMTEEQALDLWARSAAAARRAVYLSIPIVHYPQGEIEGNEHEHHVVDDWDHDKVMSAFPGIGRYFTGNEVGVYERLTS</sequence>
<name>A0A1H0SAU8_9ACTN</name>
<dbReference type="InterPro" id="IPR013216">
    <property type="entry name" value="Methyltransf_11"/>
</dbReference>
<evidence type="ECO:0000259" key="1">
    <source>
        <dbReference type="Pfam" id="PF08241"/>
    </source>
</evidence>
<accession>A0A1H0SAU8</accession>
<proteinExistence type="predicted"/>
<dbReference type="Proteomes" id="UP000198741">
    <property type="component" value="Chromosome I"/>
</dbReference>
<keyword evidence="3" id="KW-1185">Reference proteome</keyword>
<dbReference type="OrthoDB" id="9797829at2"/>
<gene>
    <name evidence="2" type="ORF">SAMN04515671_3999</name>
</gene>
<reference evidence="2 3" key="1">
    <citation type="submission" date="2016-10" db="EMBL/GenBank/DDBJ databases">
        <authorList>
            <person name="de Groot N.N."/>
        </authorList>
    </citation>
    <scope>NUCLEOTIDE SEQUENCE [LARGE SCALE GENOMIC DNA]</scope>
    <source>
        <strain evidence="3">P4-7,KCTC 19426,CECT 7604</strain>
    </source>
</reference>
<dbReference type="RefSeq" id="WP_157695564.1">
    <property type="nucleotide sequence ID" value="NZ_LT629710.1"/>
</dbReference>
<dbReference type="EMBL" id="LT629710">
    <property type="protein sequence ID" value="SDP38860.1"/>
    <property type="molecule type" value="Genomic_DNA"/>
</dbReference>
<evidence type="ECO:0000313" key="2">
    <source>
        <dbReference type="EMBL" id="SDP38860.1"/>
    </source>
</evidence>
<protein>
    <submittedName>
        <fullName evidence="2">Methyltransferase domain-containing protein</fullName>
    </submittedName>
</protein>